<dbReference type="AlphaFoldDB" id="A0A556N7V9"/>
<protein>
    <submittedName>
        <fullName evidence="1">Uncharacterized protein</fullName>
    </submittedName>
</protein>
<accession>A0A556N7V9</accession>
<organism evidence="1 2">
    <name type="scientific">Fluviicola chungangensis</name>
    <dbReference type="NCBI Taxonomy" id="2597671"/>
    <lineage>
        <taxon>Bacteria</taxon>
        <taxon>Pseudomonadati</taxon>
        <taxon>Bacteroidota</taxon>
        <taxon>Flavobacteriia</taxon>
        <taxon>Flavobacteriales</taxon>
        <taxon>Crocinitomicaceae</taxon>
        <taxon>Fluviicola</taxon>
    </lineage>
</organism>
<dbReference type="EMBL" id="VLPL01000001">
    <property type="protein sequence ID" value="TSJ48267.1"/>
    <property type="molecule type" value="Genomic_DNA"/>
</dbReference>
<feature type="non-terminal residue" evidence="1">
    <location>
        <position position="115"/>
    </location>
</feature>
<name>A0A556N7V9_9FLAO</name>
<sequence>MRKRAKPGDIFVEKLKTGHYMFGRVLMDIKEQCFKTKLVEKDVTNLRHVSICYLIEAYDTINDTSELPTDYNIVIKGICVDDMAFEDDVWQVIGNIPVDPSTIDFEEQISYYNKE</sequence>
<dbReference type="Pfam" id="PF15428">
    <property type="entry name" value="Imm26"/>
    <property type="match status" value="1"/>
</dbReference>
<gene>
    <name evidence="1" type="ORF">FO442_02400</name>
</gene>
<dbReference type="InterPro" id="IPR029278">
    <property type="entry name" value="Imm26"/>
</dbReference>
<dbReference type="RefSeq" id="WP_144331802.1">
    <property type="nucleotide sequence ID" value="NZ_VLPL01000001.1"/>
</dbReference>
<evidence type="ECO:0000313" key="1">
    <source>
        <dbReference type="EMBL" id="TSJ48267.1"/>
    </source>
</evidence>
<dbReference type="OrthoDB" id="1063692at2"/>
<evidence type="ECO:0000313" key="2">
    <source>
        <dbReference type="Proteomes" id="UP000316008"/>
    </source>
</evidence>
<dbReference type="Proteomes" id="UP000316008">
    <property type="component" value="Unassembled WGS sequence"/>
</dbReference>
<proteinExistence type="predicted"/>
<reference evidence="1 2" key="1">
    <citation type="submission" date="2019-07" db="EMBL/GenBank/DDBJ databases">
        <authorList>
            <person name="Huq M.A."/>
        </authorList>
    </citation>
    <scope>NUCLEOTIDE SEQUENCE [LARGE SCALE GENOMIC DNA]</scope>
    <source>
        <strain evidence="1 2">MAH-3</strain>
    </source>
</reference>
<comment type="caution">
    <text evidence="1">The sequence shown here is derived from an EMBL/GenBank/DDBJ whole genome shotgun (WGS) entry which is preliminary data.</text>
</comment>
<keyword evidence="2" id="KW-1185">Reference proteome</keyword>